<sequence length="281" mass="31033">MPRLTDQSLDLPSGRTHYRLDGPPGGPVVILIPGATLPMFVWDGLAEPLIDAGYRVVRYDLLGRGASASPRVTYGADLYHRQLAELLQRLAVARPVHLVALAFGTIIAADFADRHPERLASLTYIAPDGFGVHTTRFHRLMNLPGVGELLLHAAGTKILLSRLPRYSHRTDVIDALRDKFRPYASAPGFQRAVLSSIRRMPIQDATSLYARVSGRGIPTLVLWGREDRIAPLPEDTTLRKSLPGAEIQVLDQTGHLPHVEREIETAALLTNFLTQTTEHRS</sequence>
<keyword evidence="4" id="KW-1185">Reference proteome</keyword>
<evidence type="ECO:0000313" key="4">
    <source>
        <dbReference type="Proteomes" id="UP000198210"/>
    </source>
</evidence>
<dbReference type="Gene3D" id="3.40.50.1820">
    <property type="entry name" value="alpha/beta hydrolase"/>
    <property type="match status" value="1"/>
</dbReference>
<feature type="compositionally biased region" description="Polar residues" evidence="1">
    <location>
        <begin position="1"/>
        <end position="10"/>
    </location>
</feature>
<evidence type="ECO:0000256" key="1">
    <source>
        <dbReference type="SAM" id="MobiDB-lite"/>
    </source>
</evidence>
<gene>
    <name evidence="3" type="ORF">GA0074704_1244</name>
</gene>
<dbReference type="PRINTS" id="PR00111">
    <property type="entry name" value="ABHYDROLASE"/>
</dbReference>
<dbReference type="GO" id="GO:0003824">
    <property type="term" value="F:catalytic activity"/>
    <property type="evidence" value="ECO:0007669"/>
    <property type="project" value="UniProtKB-ARBA"/>
</dbReference>
<dbReference type="PANTHER" id="PTHR43689:SF8">
    <property type="entry name" value="ALPHA_BETA-HYDROLASES SUPERFAMILY PROTEIN"/>
    <property type="match status" value="1"/>
</dbReference>
<dbReference type="Pfam" id="PF12697">
    <property type="entry name" value="Abhydrolase_6"/>
    <property type="match status" value="1"/>
</dbReference>
<dbReference type="AlphaFoldDB" id="A0A1C5H8C2"/>
<dbReference type="RefSeq" id="WP_088969610.1">
    <property type="nucleotide sequence ID" value="NZ_JBHLYF010000014.1"/>
</dbReference>
<dbReference type="EMBL" id="LT607751">
    <property type="protein sequence ID" value="SCG42268.1"/>
    <property type="molecule type" value="Genomic_DNA"/>
</dbReference>
<dbReference type="InterPro" id="IPR000073">
    <property type="entry name" value="AB_hydrolase_1"/>
</dbReference>
<dbReference type="PANTHER" id="PTHR43689">
    <property type="entry name" value="HYDROLASE"/>
    <property type="match status" value="1"/>
</dbReference>
<dbReference type="SUPFAM" id="SSF53474">
    <property type="entry name" value="alpha/beta-Hydrolases"/>
    <property type="match status" value="1"/>
</dbReference>
<dbReference type="Proteomes" id="UP000198210">
    <property type="component" value="Chromosome I"/>
</dbReference>
<proteinExistence type="predicted"/>
<feature type="region of interest" description="Disordered" evidence="1">
    <location>
        <begin position="1"/>
        <end position="20"/>
    </location>
</feature>
<name>A0A1C5H8C2_9ACTN</name>
<accession>A0A1C5H8C2</accession>
<feature type="domain" description="AB hydrolase-1" evidence="2">
    <location>
        <begin position="29"/>
        <end position="267"/>
    </location>
</feature>
<evidence type="ECO:0000313" key="3">
    <source>
        <dbReference type="EMBL" id="SCG42268.1"/>
    </source>
</evidence>
<evidence type="ECO:0000259" key="2">
    <source>
        <dbReference type="Pfam" id="PF12697"/>
    </source>
</evidence>
<organism evidence="3 4">
    <name type="scientific">Micromonospora siamensis</name>
    <dbReference type="NCBI Taxonomy" id="299152"/>
    <lineage>
        <taxon>Bacteria</taxon>
        <taxon>Bacillati</taxon>
        <taxon>Actinomycetota</taxon>
        <taxon>Actinomycetes</taxon>
        <taxon>Micromonosporales</taxon>
        <taxon>Micromonosporaceae</taxon>
        <taxon>Micromonospora</taxon>
    </lineage>
</organism>
<reference evidence="3 4" key="1">
    <citation type="submission" date="2016-06" db="EMBL/GenBank/DDBJ databases">
        <authorList>
            <person name="Kjaerup R.B."/>
            <person name="Dalgaard T.S."/>
            <person name="Juul-Madsen H.R."/>
        </authorList>
    </citation>
    <scope>NUCLEOTIDE SEQUENCE [LARGE SCALE GENOMIC DNA]</scope>
    <source>
        <strain evidence="3 4">DSM 45097</strain>
    </source>
</reference>
<dbReference type="InterPro" id="IPR029058">
    <property type="entry name" value="AB_hydrolase_fold"/>
</dbReference>
<protein>
    <submittedName>
        <fullName evidence="3">Pimeloyl-ACP methyl ester carboxylesterase</fullName>
    </submittedName>
</protein>